<name>A0A8S5M878_9CAUD</name>
<dbReference type="EMBL" id="BK014844">
    <property type="protein sequence ID" value="DAD78501.1"/>
    <property type="molecule type" value="Genomic_DNA"/>
</dbReference>
<sequence>MTTINTLSKMNFDTTLKVAKVRGGYAIVSGYNKLSKAFKTEALAKAEFEKNGSFYAYWAKSASASFVNANGVGLVKKTYI</sequence>
<reference evidence="1" key="1">
    <citation type="journal article" date="2021" name="Proc. Natl. Acad. Sci. U.S.A.">
        <title>A Catalog of Tens of Thousands of Viruses from Human Metagenomes Reveals Hidden Associations with Chronic Diseases.</title>
        <authorList>
            <person name="Tisza M.J."/>
            <person name="Buck C.B."/>
        </authorList>
    </citation>
    <scope>NUCLEOTIDE SEQUENCE</scope>
    <source>
        <strain evidence="1">CtGkF12</strain>
    </source>
</reference>
<protein>
    <submittedName>
        <fullName evidence="1">Uncharacterized protein</fullName>
    </submittedName>
</protein>
<accession>A0A8S5M878</accession>
<organism evidence="1">
    <name type="scientific">Siphoviridae sp. ctGkF12</name>
    <dbReference type="NCBI Taxonomy" id="2826224"/>
    <lineage>
        <taxon>Viruses</taxon>
        <taxon>Duplodnaviria</taxon>
        <taxon>Heunggongvirae</taxon>
        <taxon>Uroviricota</taxon>
        <taxon>Caudoviricetes</taxon>
    </lineage>
</organism>
<evidence type="ECO:0000313" key="1">
    <source>
        <dbReference type="EMBL" id="DAD78501.1"/>
    </source>
</evidence>
<proteinExistence type="predicted"/>